<evidence type="ECO:0000313" key="2">
    <source>
        <dbReference type="Proteomes" id="UP001216139"/>
    </source>
</evidence>
<evidence type="ECO:0000313" key="1">
    <source>
        <dbReference type="EMBL" id="WCT13269.1"/>
    </source>
</evidence>
<keyword evidence="2" id="KW-1185">Reference proteome</keyword>
<name>A0ABY7TAQ4_9SPHI</name>
<protein>
    <submittedName>
        <fullName evidence="1">Uncharacterized protein</fullName>
    </submittedName>
</protein>
<dbReference type="RefSeq" id="WP_273631553.1">
    <property type="nucleotide sequence ID" value="NZ_CP117167.1"/>
</dbReference>
<proteinExistence type="predicted"/>
<dbReference type="EMBL" id="CP117167">
    <property type="protein sequence ID" value="WCT13269.1"/>
    <property type="molecule type" value="Genomic_DNA"/>
</dbReference>
<dbReference type="Proteomes" id="UP001216139">
    <property type="component" value="Chromosome"/>
</dbReference>
<organism evidence="1 2">
    <name type="scientific">Mucilaginibacter jinjuensis</name>
    <dbReference type="NCBI Taxonomy" id="1176721"/>
    <lineage>
        <taxon>Bacteria</taxon>
        <taxon>Pseudomonadati</taxon>
        <taxon>Bacteroidota</taxon>
        <taxon>Sphingobacteriia</taxon>
        <taxon>Sphingobacteriales</taxon>
        <taxon>Sphingobacteriaceae</taxon>
        <taxon>Mucilaginibacter</taxon>
    </lineage>
</organism>
<sequence>MCNRSNDAGRDPVYLVSNTYHLTRENYFKEVAPRIETFPKRTRYLRFHEQVLSGILMLSAHYAARQIDKTLFLKKLRTLAIRSDERLLDETIAVLDRQQHRLYTSVKSVSESAMLEKNDNVFKPLIMPDFLRSYLLMIIPKPAGNLRRICGKHQLHSI</sequence>
<accession>A0ABY7TAQ4</accession>
<reference evidence="1 2" key="1">
    <citation type="submission" date="2023-02" db="EMBL/GenBank/DDBJ databases">
        <title>Genome sequence of Mucilaginibacter jinjuensis strain KACC 16571.</title>
        <authorList>
            <person name="Kim S."/>
            <person name="Heo J."/>
            <person name="Kwon S.-W."/>
        </authorList>
    </citation>
    <scope>NUCLEOTIDE SEQUENCE [LARGE SCALE GENOMIC DNA]</scope>
    <source>
        <strain evidence="1 2">KACC 16571</strain>
    </source>
</reference>
<gene>
    <name evidence="1" type="ORF">PQO05_04905</name>
</gene>